<dbReference type="InterPro" id="IPR041679">
    <property type="entry name" value="DNA2/NAM7-like_C"/>
</dbReference>
<dbReference type="PANTHER" id="PTHR10887:SF365">
    <property type="entry name" value="HELICASE WITH ZINC FINGER DOMAIN-RELATED"/>
    <property type="match status" value="1"/>
</dbReference>
<dbReference type="GO" id="GO:0005829">
    <property type="term" value="C:cytosol"/>
    <property type="evidence" value="ECO:0007669"/>
    <property type="project" value="TreeGrafter"/>
</dbReference>
<dbReference type="InterPro" id="IPR027417">
    <property type="entry name" value="P-loop_NTPase"/>
</dbReference>
<dbReference type="SUPFAM" id="SSF52540">
    <property type="entry name" value="P-loop containing nucleoside triphosphate hydrolases"/>
    <property type="match status" value="1"/>
</dbReference>
<keyword evidence="5" id="KW-1185">Reference proteome</keyword>
<evidence type="ECO:0000256" key="1">
    <source>
        <dbReference type="SAM" id="MobiDB-lite"/>
    </source>
</evidence>
<dbReference type="EMBL" id="LR900465">
    <property type="protein sequence ID" value="CAD7245767.1"/>
    <property type="molecule type" value="Genomic_DNA"/>
</dbReference>
<evidence type="ECO:0000259" key="2">
    <source>
        <dbReference type="Pfam" id="PF13086"/>
    </source>
</evidence>
<dbReference type="Pfam" id="PF13087">
    <property type="entry name" value="AAA_12"/>
    <property type="match status" value="1"/>
</dbReference>
<feature type="domain" description="DNA2/NAM7 helicase helicase" evidence="2">
    <location>
        <begin position="507"/>
        <end position="579"/>
    </location>
</feature>
<organism evidence="4">
    <name type="scientific">Darwinula stevensoni</name>
    <dbReference type="NCBI Taxonomy" id="69355"/>
    <lineage>
        <taxon>Eukaryota</taxon>
        <taxon>Metazoa</taxon>
        <taxon>Ecdysozoa</taxon>
        <taxon>Arthropoda</taxon>
        <taxon>Crustacea</taxon>
        <taxon>Oligostraca</taxon>
        <taxon>Ostracoda</taxon>
        <taxon>Podocopa</taxon>
        <taxon>Podocopida</taxon>
        <taxon>Darwinulocopina</taxon>
        <taxon>Darwinuloidea</taxon>
        <taxon>Darwinulidae</taxon>
        <taxon>Darwinula</taxon>
    </lineage>
</organism>
<dbReference type="OrthoDB" id="5988104at2759"/>
<feature type="domain" description="DNA2/NAM7 helicase-like C-terminal" evidence="3">
    <location>
        <begin position="587"/>
        <end position="785"/>
    </location>
</feature>
<dbReference type="GO" id="GO:0035194">
    <property type="term" value="P:regulatory ncRNA-mediated post-transcriptional gene silencing"/>
    <property type="evidence" value="ECO:0007669"/>
    <property type="project" value="TreeGrafter"/>
</dbReference>
<feature type="compositionally biased region" description="Basic and acidic residues" evidence="1">
    <location>
        <begin position="994"/>
        <end position="1027"/>
    </location>
</feature>
<dbReference type="PANTHER" id="PTHR10887">
    <property type="entry name" value="DNA2/NAM7 HELICASE FAMILY"/>
    <property type="match status" value="1"/>
</dbReference>
<dbReference type="Pfam" id="PF13086">
    <property type="entry name" value="AAA_11"/>
    <property type="match status" value="2"/>
</dbReference>
<accession>A0A7R8XA63</accession>
<name>A0A7R8XA63_9CRUS</name>
<dbReference type="InterPro" id="IPR045055">
    <property type="entry name" value="DNA2/NAM7-like"/>
</dbReference>
<feature type="region of interest" description="Disordered" evidence="1">
    <location>
        <begin position="948"/>
        <end position="1043"/>
    </location>
</feature>
<dbReference type="Gene3D" id="3.40.50.300">
    <property type="entry name" value="P-loop containing nucleotide triphosphate hydrolases"/>
    <property type="match status" value="2"/>
</dbReference>
<dbReference type="InterPro" id="IPR041677">
    <property type="entry name" value="DNA2/NAM7_AAA_11"/>
</dbReference>
<dbReference type="GO" id="GO:0043186">
    <property type="term" value="C:P granule"/>
    <property type="evidence" value="ECO:0007669"/>
    <property type="project" value="TreeGrafter"/>
</dbReference>
<reference evidence="4" key="1">
    <citation type="submission" date="2020-11" db="EMBL/GenBank/DDBJ databases">
        <authorList>
            <person name="Tran Van P."/>
        </authorList>
    </citation>
    <scope>NUCLEOTIDE SEQUENCE</scope>
</reference>
<feature type="domain" description="DNA2/NAM7 helicase helicase" evidence="2">
    <location>
        <begin position="387"/>
        <end position="459"/>
    </location>
</feature>
<dbReference type="GO" id="GO:0004386">
    <property type="term" value="F:helicase activity"/>
    <property type="evidence" value="ECO:0007669"/>
    <property type="project" value="InterPro"/>
</dbReference>
<dbReference type="AlphaFoldDB" id="A0A7R8XA63"/>
<dbReference type="Proteomes" id="UP000677054">
    <property type="component" value="Unassembled WGS sequence"/>
</dbReference>
<evidence type="ECO:0000259" key="3">
    <source>
        <dbReference type="Pfam" id="PF13087"/>
    </source>
</evidence>
<dbReference type="CDD" id="cd18808">
    <property type="entry name" value="SF1_C_Upf1"/>
    <property type="match status" value="1"/>
</dbReference>
<dbReference type="FunFam" id="3.40.50.300:FF:000419">
    <property type="entry name" value="Probable helicase with zinc finger domain"/>
    <property type="match status" value="1"/>
</dbReference>
<dbReference type="EMBL" id="CAJPEV010000948">
    <property type="protein sequence ID" value="CAG0889700.1"/>
    <property type="molecule type" value="Genomic_DNA"/>
</dbReference>
<protein>
    <submittedName>
        <fullName evidence="4">Uncharacterized protein</fullName>
    </submittedName>
</protein>
<proteinExistence type="predicted"/>
<evidence type="ECO:0000313" key="4">
    <source>
        <dbReference type="EMBL" id="CAD7245767.1"/>
    </source>
</evidence>
<sequence length="1132" mass="127066">MDEEITCSPGQKCSLTKKICEQEWKFCVTSRNPLACVVLMDVCTTTHFSIKIIYLDSGEDYHRVSVPVDSAKWENKFAEECTGKDVAYTIIIQFRTEVYGTFQQTLEFRFASGRLEAQRIEAQVEPIPLSVELQDVKECILSNKNHWDPSKVHIVKFDPSFQSDGDANLLKKYPLEYALCIDESQITKEGVLSPESYISQMHNFLYLEELAQLREIQKCNLMAHIKMVKGYMLASPASTMKYCIEGELFGFLTLCGEISEDTHAGRLLINSCQSVLFQVLHSSREGKESSATTELHDDHIYEALIEDRARSTLYLRFNKEAVEALHLQDDTLIQAEVQFQLNRLPFCERHQALDNLSQTKFLFPDLSSEIEMKHLLDIEGIEKSPKLNAKQKCAVLAITAELCPEFPPVIMMGPFGTGKTYTMAHAIKLLLTLPETKILICTHSNSAADLYIREYLQPLVAAGNEAARPLRIYYVGRWVGTVHPIVQWYCTLEKVDHATTFRLPTLEEVEKHRIIITTLGTARYLSQIGVKQGHFTHIMIDEAGQALECEAVIPLTLADDKTRVILAGDPLQLCSEVYSPCGEDLKLNRSLLERLCQMYSTSHQCKVLLGENYRSHNAIVQFLSEAFYGSEHVEAKGDQLNHDTLYPLAFFAAFGEDKKDPASTSFYNMAEVCEVVDRVKELLATWPTCWGMQDESSIAVLTPSPQQVIHIRAALRKHHLSSITVESVRNVQGKQFRVVILSTVRTHHTCPITPSEEDNQGFLNSPRLMNTALTRSQSQIIIVGDPLSLSAIGTCRLVWRHMLEVCHENKSLFGISWEELKERVTGLEMKAIYGLNPMASTFIPTALRSWPPMGPTTPPRPGPHSLVDDSFPHVPDFPLMPPYSHFPNAAMASYIAPWISPFGMPVPSYPWGPFPFINFTNPWMPNPAAFQQMVRAFSSMQAQGGSFRFHGGTHWGESPRKEVPDVTPASVASKDVPQKGPSPTEEGRPAATEFQKDSSTKIRFLDKVHFPETKKNQQDRSPTHTEKTSSTVKTNKEEEDATCTNTILQSLTDIMGGSGEPDTSSPLTIIPPLTTASQSKFMQNIFSEASATSQPSLGEFKNLWDDGMLSDTASDAFKAKQDKDKDSYSLWS</sequence>
<gene>
    <name evidence="4" type="ORF">DSTB1V02_LOCUS5634</name>
</gene>
<evidence type="ECO:0000313" key="5">
    <source>
        <dbReference type="Proteomes" id="UP000677054"/>
    </source>
</evidence>
<dbReference type="InterPro" id="IPR047187">
    <property type="entry name" value="SF1_C_Upf1"/>
</dbReference>